<feature type="chain" id="PRO_5012692404" description="BZIP transcription factor" evidence="2">
    <location>
        <begin position="19"/>
        <end position="246"/>
    </location>
</feature>
<dbReference type="Proteomes" id="UP000198379">
    <property type="component" value="Unassembled WGS sequence"/>
</dbReference>
<keyword evidence="4" id="KW-1185">Reference proteome</keyword>
<keyword evidence="2" id="KW-0732">Signal</keyword>
<protein>
    <recommendedName>
        <fullName evidence="5">BZIP transcription factor</fullName>
    </recommendedName>
</protein>
<dbReference type="EMBL" id="FZNY01000011">
    <property type="protein sequence ID" value="SNS32714.1"/>
    <property type="molecule type" value="Genomic_DNA"/>
</dbReference>
<sequence>MKKLTLLIVLFIAGITTAQNEIPQNGNVGINTTTPTQELEVNGITKTNQLIVGDTNTIPFFVNAWLEGGFSSQLFLNSSSSPVDKRLWAVSAINGSFKIFSEADDFSAVNEAFVINRGTGIAIDNVLFPNGNMGIGTSSFVDGDDTYRLSVNGKVRAHSVKVYTTWADYVFKDDYELKSLDEVENFIQQNGHLPNVPSEAEVLENGIELGAMNAKLLEKIEELTLYLIEQQKEIEALKAEVSTLTK</sequence>
<organism evidence="3 4">
    <name type="scientific">Dokdonia pacifica</name>
    <dbReference type="NCBI Taxonomy" id="1627892"/>
    <lineage>
        <taxon>Bacteria</taxon>
        <taxon>Pseudomonadati</taxon>
        <taxon>Bacteroidota</taxon>
        <taxon>Flavobacteriia</taxon>
        <taxon>Flavobacteriales</taxon>
        <taxon>Flavobacteriaceae</taxon>
        <taxon>Dokdonia</taxon>
    </lineage>
</organism>
<dbReference type="OrthoDB" id="9808753at2"/>
<keyword evidence="1" id="KW-0175">Coiled coil</keyword>
<evidence type="ECO:0000256" key="2">
    <source>
        <dbReference type="SAM" id="SignalP"/>
    </source>
</evidence>
<reference evidence="3 4" key="1">
    <citation type="submission" date="2017-06" db="EMBL/GenBank/DDBJ databases">
        <authorList>
            <person name="Kim H.J."/>
            <person name="Triplett B.A."/>
        </authorList>
    </citation>
    <scope>NUCLEOTIDE SEQUENCE [LARGE SCALE GENOMIC DNA]</scope>
    <source>
        <strain evidence="3 4">DSM 25597</strain>
    </source>
</reference>
<feature type="signal peptide" evidence="2">
    <location>
        <begin position="1"/>
        <end position="18"/>
    </location>
</feature>
<dbReference type="RefSeq" id="WP_089373809.1">
    <property type="nucleotide sequence ID" value="NZ_BMEP01000008.1"/>
</dbReference>
<evidence type="ECO:0000313" key="3">
    <source>
        <dbReference type="EMBL" id="SNS32714.1"/>
    </source>
</evidence>
<accession>A0A239DM23</accession>
<evidence type="ECO:0000256" key="1">
    <source>
        <dbReference type="SAM" id="Coils"/>
    </source>
</evidence>
<proteinExistence type="predicted"/>
<feature type="coiled-coil region" evidence="1">
    <location>
        <begin position="213"/>
        <end position="240"/>
    </location>
</feature>
<evidence type="ECO:0000313" key="4">
    <source>
        <dbReference type="Proteomes" id="UP000198379"/>
    </source>
</evidence>
<dbReference type="AlphaFoldDB" id="A0A239DM23"/>
<name>A0A239DM23_9FLAO</name>
<evidence type="ECO:0008006" key="5">
    <source>
        <dbReference type="Google" id="ProtNLM"/>
    </source>
</evidence>
<gene>
    <name evidence="3" type="ORF">SAMN06265376_11157</name>
</gene>